<keyword evidence="2" id="KW-0677">Repeat</keyword>
<dbReference type="Gene3D" id="2.120.10.30">
    <property type="entry name" value="TolB, C-terminal domain"/>
    <property type="match status" value="2"/>
</dbReference>
<dbReference type="AlphaFoldDB" id="A0A3B1BPF0"/>
<dbReference type="PANTHER" id="PTHR10680:SF14">
    <property type="entry name" value="PEPTIDYL-GLYCINE ALPHA-AMIDATING MONOOXYGENASE"/>
    <property type="match status" value="1"/>
</dbReference>
<reference evidence="4" key="1">
    <citation type="submission" date="2018-06" db="EMBL/GenBank/DDBJ databases">
        <authorList>
            <person name="Zhirakovskaya E."/>
        </authorList>
    </citation>
    <scope>NUCLEOTIDE SEQUENCE</scope>
</reference>
<dbReference type="PROSITE" id="PS51257">
    <property type="entry name" value="PROKAR_LIPOPROTEIN"/>
    <property type="match status" value="1"/>
</dbReference>
<name>A0A3B1BPF0_9ZZZZ</name>
<dbReference type="PANTHER" id="PTHR10680">
    <property type="entry name" value="PEPTIDYL-GLYCINE ALPHA-AMIDATING MONOOXYGENASE"/>
    <property type="match status" value="1"/>
</dbReference>
<dbReference type="EMBL" id="UOFZ01000113">
    <property type="protein sequence ID" value="VAX13358.1"/>
    <property type="molecule type" value="Genomic_DNA"/>
</dbReference>
<evidence type="ECO:0008006" key="5">
    <source>
        <dbReference type="Google" id="ProtNLM"/>
    </source>
</evidence>
<protein>
    <recommendedName>
        <fullName evidence="5">NHL repeat domain protein</fullName>
    </recommendedName>
</protein>
<dbReference type="InterPro" id="IPR001258">
    <property type="entry name" value="NHL_repeat"/>
</dbReference>
<dbReference type="Pfam" id="PF17170">
    <property type="entry name" value="DUF5128"/>
    <property type="match status" value="1"/>
</dbReference>
<keyword evidence="1" id="KW-0732">Signal</keyword>
<evidence type="ECO:0000256" key="1">
    <source>
        <dbReference type="ARBA" id="ARBA00022729"/>
    </source>
</evidence>
<dbReference type="InterPro" id="IPR011042">
    <property type="entry name" value="6-blade_b-propeller_TolB-like"/>
</dbReference>
<dbReference type="Pfam" id="PF01436">
    <property type="entry name" value="NHL"/>
    <property type="match status" value="1"/>
</dbReference>
<evidence type="ECO:0000256" key="3">
    <source>
        <dbReference type="ARBA" id="ARBA00023180"/>
    </source>
</evidence>
<gene>
    <name evidence="4" type="ORF">MNBD_GAMMA24-2095</name>
</gene>
<proteinExistence type="predicted"/>
<organism evidence="4">
    <name type="scientific">hydrothermal vent metagenome</name>
    <dbReference type="NCBI Taxonomy" id="652676"/>
    <lineage>
        <taxon>unclassified sequences</taxon>
        <taxon>metagenomes</taxon>
        <taxon>ecological metagenomes</taxon>
    </lineage>
</organism>
<dbReference type="PROSITE" id="PS51125">
    <property type="entry name" value="NHL"/>
    <property type="match status" value="4"/>
</dbReference>
<evidence type="ECO:0000256" key="2">
    <source>
        <dbReference type="ARBA" id="ARBA00022737"/>
    </source>
</evidence>
<evidence type="ECO:0000313" key="4">
    <source>
        <dbReference type="EMBL" id="VAX13358.1"/>
    </source>
</evidence>
<dbReference type="CDD" id="cd14962">
    <property type="entry name" value="NHL_like_6"/>
    <property type="match status" value="1"/>
</dbReference>
<dbReference type="SUPFAM" id="SSF101898">
    <property type="entry name" value="NHL repeat"/>
    <property type="match status" value="1"/>
</dbReference>
<sequence>MKLRLSFRRYLAGRSTACLAVALCLSVLTGCSTAPSRLDFKIKASDSERIWPELPEVPRYRYVGELTGESNFSSAETSSSGFDKAWRWLAGLGDDHNNPKVLQRPQGVMVDNAGRILVTDVSRQAVFDFDVNRGELSIWEWARPGVRFVAPIGIVAGKKGEVLVADAELARVFRLNKKGQYLGEIGKGILRRPTGLARDPKRGLIYVADTRTHNIKIFNDEGKLVDILGKHGEGPGEFNAPTYLSFVGNKLYVSDTLNSRVQVFDARGKFLKLFGRRGLYVGNLNRPKGVTADDEGNIYIVESYRDHLLIFNANGDFLLPIGGTGQAAGEFYLPAGICIDQHNRIYVADMFNGRVEVFQYLGERE</sequence>
<keyword evidence="3" id="KW-0325">Glycoprotein</keyword>
<accession>A0A3B1BPF0</accession>